<organism evidence="1 2">
    <name type="scientific">Syphacia muris</name>
    <dbReference type="NCBI Taxonomy" id="451379"/>
    <lineage>
        <taxon>Eukaryota</taxon>
        <taxon>Metazoa</taxon>
        <taxon>Ecdysozoa</taxon>
        <taxon>Nematoda</taxon>
        <taxon>Chromadorea</taxon>
        <taxon>Rhabditida</taxon>
        <taxon>Spirurina</taxon>
        <taxon>Oxyuridomorpha</taxon>
        <taxon>Oxyuroidea</taxon>
        <taxon>Oxyuridae</taxon>
        <taxon>Syphacia</taxon>
    </lineage>
</organism>
<reference evidence="2" key="1">
    <citation type="submission" date="2017-02" db="UniProtKB">
        <authorList>
            <consortium name="WormBaseParasite"/>
        </authorList>
    </citation>
    <scope>IDENTIFICATION</scope>
</reference>
<dbReference type="SUPFAM" id="SSF48452">
    <property type="entry name" value="TPR-like"/>
    <property type="match status" value="1"/>
</dbReference>
<keyword evidence="1" id="KW-1185">Reference proteome</keyword>
<dbReference type="WBParaSite" id="SMUV_0000072601-mRNA-1">
    <property type="protein sequence ID" value="SMUV_0000072601-mRNA-1"/>
    <property type="gene ID" value="SMUV_0000072601"/>
</dbReference>
<protein>
    <submittedName>
        <fullName evidence="2">TPR_REGION domain-containing protein</fullName>
    </submittedName>
</protein>
<dbReference type="GO" id="GO:0005794">
    <property type="term" value="C:Golgi apparatus"/>
    <property type="evidence" value="ECO:0007669"/>
    <property type="project" value="TreeGrafter"/>
</dbReference>
<proteinExistence type="predicted"/>
<accession>A0A0N5A9F1</accession>
<dbReference type="GO" id="GO:0030008">
    <property type="term" value="C:TRAPP complex"/>
    <property type="evidence" value="ECO:0007669"/>
    <property type="project" value="TreeGrafter"/>
</dbReference>
<dbReference type="Gene3D" id="1.25.40.10">
    <property type="entry name" value="Tetratricopeptide repeat domain"/>
    <property type="match status" value="1"/>
</dbReference>
<dbReference type="AlphaFoldDB" id="A0A0N5A9F1"/>
<dbReference type="PANTHER" id="PTHR21581:SF6">
    <property type="entry name" value="TRAFFICKING PROTEIN PARTICLE COMPLEX SUBUNIT 12"/>
    <property type="match status" value="1"/>
</dbReference>
<name>A0A0N5A9F1_9BILA</name>
<evidence type="ECO:0000313" key="2">
    <source>
        <dbReference type="WBParaSite" id="SMUV_0000072601-mRNA-1"/>
    </source>
</evidence>
<dbReference type="InterPro" id="IPR011990">
    <property type="entry name" value="TPR-like_helical_dom_sf"/>
</dbReference>
<dbReference type="PANTHER" id="PTHR21581">
    <property type="entry name" value="D-ALANYL-D-ALANINE CARBOXYPEPTIDASE"/>
    <property type="match status" value="1"/>
</dbReference>
<evidence type="ECO:0000313" key="1">
    <source>
        <dbReference type="Proteomes" id="UP000046393"/>
    </source>
</evidence>
<dbReference type="STRING" id="451379.A0A0N5A9F1"/>
<sequence length="410" mass="47241">MQAQKWEQHLLDWPESERLKAVVYLEVPKLEHCYTMPGIKSDVPLEDMLANKANELLQKTIVRPSVPPNQDGLRELIVVKFSGFQMLGNLRAAVNLTTKLLTDLGQGYGMAGQPSMNTFQTFELWACRFQLLMALKLYNLLSDELLAFEELDAPDLYIQYYPQAYGVDKGTLVPFSLRLVHAESLRFTPYPWAAIKRIDALEDNVRRVIEYEKENSSDEAIKAWELRLVAVQKLRARTLYFLKEYNLCMMLYSRIMSKEEDEEKKMSLRFLLARIAAIVGDERNFLHFLKNLSYDTNDKGTVYLHRALKSVFYGQYNKALETISSSGLQPEDARLWNNAAVCMLYSGRLSDALNIYEKCYDIPNEPLLVNLVSVNELTSRDLKQKKVSIFGENVEKLSDMFDPSMFKLSS</sequence>
<dbReference type="Proteomes" id="UP000046393">
    <property type="component" value="Unplaced"/>
</dbReference>